<evidence type="ECO:0000313" key="4">
    <source>
        <dbReference type="Proteomes" id="UP001583193"/>
    </source>
</evidence>
<feature type="domain" description="Thioredoxin-like fold" evidence="2">
    <location>
        <begin position="27"/>
        <end position="148"/>
    </location>
</feature>
<reference evidence="3 4" key="1">
    <citation type="journal article" date="2024" name="IMA Fungus">
        <title>IMA Genome - F19 : A genome assembly and annotation guide to empower mycologists, including annotated draft genome sequences of Ceratocystis pirilliformis, Diaporthe australafricana, Fusarium ophioides, Paecilomyces lecythidis, and Sporothrix stenoceras.</title>
        <authorList>
            <person name="Aylward J."/>
            <person name="Wilson A.M."/>
            <person name="Visagie C.M."/>
            <person name="Spraker J."/>
            <person name="Barnes I."/>
            <person name="Buitendag C."/>
            <person name="Ceriani C."/>
            <person name="Del Mar Angel L."/>
            <person name="du Plessis D."/>
            <person name="Fuchs T."/>
            <person name="Gasser K."/>
            <person name="Kramer D."/>
            <person name="Li W."/>
            <person name="Munsamy K."/>
            <person name="Piso A."/>
            <person name="Price J.L."/>
            <person name="Sonnekus B."/>
            <person name="Thomas C."/>
            <person name="van der Nest A."/>
            <person name="van Dijk A."/>
            <person name="van Heerden A."/>
            <person name="van Vuuren N."/>
            <person name="Yilmaz N."/>
            <person name="Duong T.A."/>
            <person name="van der Merwe N.A."/>
            <person name="Wingfield M.J."/>
            <person name="Wingfield B.D."/>
        </authorList>
    </citation>
    <scope>NUCLEOTIDE SEQUENCE [LARGE SCALE GENOMIC DNA]</scope>
    <source>
        <strain evidence="3 4">CMW 18167</strain>
    </source>
</reference>
<dbReference type="InterPro" id="IPR012336">
    <property type="entry name" value="Thioredoxin-like_fold"/>
</dbReference>
<name>A0ABR3WZ69_9EURO</name>
<comment type="similarity">
    <text evidence="1">Belongs to the FAX family.</text>
</comment>
<dbReference type="SFLD" id="SFLDG01200">
    <property type="entry name" value="SUF1.1"/>
    <property type="match status" value="1"/>
</dbReference>
<proteinExistence type="inferred from homology"/>
<dbReference type="PANTHER" id="PTHR12289:SF41">
    <property type="entry name" value="FAILED AXON CONNECTIONS-RELATED"/>
    <property type="match status" value="1"/>
</dbReference>
<comment type="caution">
    <text evidence="3">The sequence shown here is derived from an EMBL/GenBank/DDBJ whole genome shotgun (WGS) entry which is preliminary data.</text>
</comment>
<dbReference type="InterPro" id="IPR026928">
    <property type="entry name" value="FAX/IsoI-like"/>
</dbReference>
<evidence type="ECO:0000313" key="3">
    <source>
        <dbReference type="EMBL" id="KAL1868805.1"/>
    </source>
</evidence>
<dbReference type="SFLD" id="SFLDS00019">
    <property type="entry name" value="Glutathione_Transferase_(cytos"/>
    <property type="match status" value="1"/>
</dbReference>
<dbReference type="Proteomes" id="UP001583193">
    <property type="component" value="Unassembled WGS sequence"/>
</dbReference>
<dbReference type="SFLD" id="SFLDG01180">
    <property type="entry name" value="SUF1"/>
    <property type="match status" value="1"/>
</dbReference>
<gene>
    <name evidence="3" type="ORF">Plec18167_008110</name>
</gene>
<sequence length="295" mass="32851">MSSTTKHGPELTLYRGWLEPGRYVWSPFVIKLEARLRFAGVRYDIKAGSAREAPRGKIPYVEIRQRGSDSATSAGTVTTAAVDGDGPSCSTTLADSTLIIKHLVERGILPDINAQASSPTVRAQDLAIRALLEDKLYFYHSWERWTQNYYAMRDHVLCALTFPVRLVVGLLIYRGTTQTLHGQGTGRYTPDEIRIFRSEIWEAINGLLISSRARATVNGVPQDQPFWVLEGATPTEADATLFGFIVSVLVCTACPESQQLVKQFPAILDYAGRIHDRYFPDYSKWNHAAARSGTL</sequence>
<evidence type="ECO:0000259" key="2">
    <source>
        <dbReference type="Pfam" id="PF17172"/>
    </source>
</evidence>
<organism evidence="3 4">
    <name type="scientific">Paecilomyces lecythidis</name>
    <dbReference type="NCBI Taxonomy" id="3004212"/>
    <lineage>
        <taxon>Eukaryota</taxon>
        <taxon>Fungi</taxon>
        <taxon>Dikarya</taxon>
        <taxon>Ascomycota</taxon>
        <taxon>Pezizomycotina</taxon>
        <taxon>Eurotiomycetes</taxon>
        <taxon>Eurotiomycetidae</taxon>
        <taxon>Eurotiales</taxon>
        <taxon>Thermoascaceae</taxon>
        <taxon>Paecilomyces</taxon>
    </lineage>
</organism>
<dbReference type="EMBL" id="JAVDPF010000037">
    <property type="protein sequence ID" value="KAL1868805.1"/>
    <property type="molecule type" value="Genomic_DNA"/>
</dbReference>
<protein>
    <recommendedName>
        <fullName evidence="2">Thioredoxin-like fold domain-containing protein</fullName>
    </recommendedName>
</protein>
<keyword evidence="4" id="KW-1185">Reference proteome</keyword>
<evidence type="ECO:0000256" key="1">
    <source>
        <dbReference type="ARBA" id="ARBA00006475"/>
    </source>
</evidence>
<accession>A0ABR3WZ69</accession>
<dbReference type="CDD" id="cd03193">
    <property type="entry name" value="GST_C_Metaxin"/>
    <property type="match status" value="1"/>
</dbReference>
<dbReference type="InterPro" id="IPR040079">
    <property type="entry name" value="Glutathione_S-Trfase"/>
</dbReference>
<dbReference type="InterPro" id="IPR050931">
    <property type="entry name" value="Mito_Protein_Transport_Metaxin"/>
</dbReference>
<dbReference type="Pfam" id="PF17172">
    <property type="entry name" value="GST_N_4"/>
    <property type="match status" value="1"/>
</dbReference>
<dbReference type="PANTHER" id="PTHR12289">
    <property type="entry name" value="METAXIN RELATED"/>
    <property type="match status" value="1"/>
</dbReference>